<feature type="domain" description="Ribulose bisphosphate carboxylase large subunit C-terminal" evidence="8">
    <location>
        <begin position="151"/>
        <end position="431"/>
    </location>
</feature>
<dbReference type="InterPro" id="IPR036422">
    <property type="entry name" value="RuBisCO_lsu_N_sf"/>
</dbReference>
<gene>
    <name evidence="10" type="ORF">CIG75_15780</name>
</gene>
<evidence type="ECO:0000256" key="3">
    <source>
        <dbReference type="ARBA" id="ARBA00022842"/>
    </source>
</evidence>
<evidence type="ECO:0000256" key="6">
    <source>
        <dbReference type="NCBIfam" id="TIGR03332"/>
    </source>
</evidence>
<dbReference type="EMBL" id="CP022657">
    <property type="protein sequence ID" value="ASS76258.1"/>
    <property type="molecule type" value="Genomic_DNA"/>
</dbReference>
<accession>A0A223D3Q0</accession>
<keyword evidence="1" id="KW-0028">Amino-acid biosynthesis</keyword>
<dbReference type="Proteomes" id="UP000214688">
    <property type="component" value="Chromosome"/>
</dbReference>
<dbReference type="AlphaFoldDB" id="A0A223D3Q0"/>
<keyword evidence="11" id="KW-1185">Reference proteome</keyword>
<dbReference type="InterPro" id="IPR000685">
    <property type="entry name" value="RuBisCO_lsu_C"/>
</dbReference>
<keyword evidence="4" id="KW-0486">Methionine biosynthesis</keyword>
<dbReference type="InterPro" id="IPR033966">
    <property type="entry name" value="RuBisCO"/>
</dbReference>
<dbReference type="SUPFAM" id="SSF51649">
    <property type="entry name" value="RuBisCo, C-terminal domain"/>
    <property type="match status" value="1"/>
</dbReference>
<evidence type="ECO:0000313" key="10">
    <source>
        <dbReference type="EMBL" id="ASS76258.1"/>
    </source>
</evidence>
<dbReference type="NCBIfam" id="NF007095">
    <property type="entry name" value="PRK09549.1"/>
    <property type="match status" value="1"/>
</dbReference>
<dbReference type="InterPro" id="IPR017443">
    <property type="entry name" value="RuBisCO_lsu_fd_N"/>
</dbReference>
<dbReference type="GO" id="GO:0016984">
    <property type="term" value="F:ribulose-bisphosphate carboxylase activity"/>
    <property type="evidence" value="ECO:0007669"/>
    <property type="project" value="InterPro"/>
</dbReference>
<dbReference type="KEGG" id="tab:CIG75_15780"/>
<reference evidence="10 11" key="1">
    <citation type="journal article" date="2015" name="Int. J. Syst. Evol. Microbiol.">
        <title>Tumebacillus algifaecis sp. nov., isolated from decomposing algal scum.</title>
        <authorList>
            <person name="Wu Y.F."/>
            <person name="Zhang B."/>
            <person name="Xing P."/>
            <person name="Wu Q.L."/>
            <person name="Liu S.J."/>
        </authorList>
    </citation>
    <scope>NUCLEOTIDE SEQUENCE [LARGE SCALE GENOMIC DNA]</scope>
    <source>
        <strain evidence="10 11">THMBR28</strain>
    </source>
</reference>
<dbReference type="SFLD" id="SFLDF00157">
    <property type="entry name" value="2_3-diketo-5-methylthiopentyl"/>
    <property type="match status" value="1"/>
</dbReference>
<dbReference type="GO" id="GO:0043715">
    <property type="term" value="F:2,3-diketo-5-methylthiopentyl-1-phosphate enolase activity"/>
    <property type="evidence" value="ECO:0007669"/>
    <property type="project" value="UniProtKB-EC"/>
</dbReference>
<dbReference type="GO" id="GO:0000287">
    <property type="term" value="F:magnesium ion binding"/>
    <property type="evidence" value="ECO:0007669"/>
    <property type="project" value="InterPro"/>
</dbReference>
<evidence type="ECO:0000256" key="5">
    <source>
        <dbReference type="ARBA" id="ARBA00023235"/>
    </source>
</evidence>
<dbReference type="InterPro" id="IPR017717">
    <property type="entry name" value="Diketo-Methiopentyl-P_enolase"/>
</dbReference>
<evidence type="ECO:0000313" key="11">
    <source>
        <dbReference type="Proteomes" id="UP000214688"/>
    </source>
</evidence>
<evidence type="ECO:0000256" key="1">
    <source>
        <dbReference type="ARBA" id="ARBA00022605"/>
    </source>
</evidence>
<keyword evidence="5" id="KW-0413">Isomerase</keyword>
<keyword evidence="2" id="KW-0479">Metal-binding</keyword>
<comment type="similarity">
    <text evidence="7">Belongs to the RuBisCO large chain family.</text>
</comment>
<dbReference type="SFLD" id="SFLDG00301">
    <property type="entry name" value="RuBisCO-like_proteins"/>
    <property type="match status" value="1"/>
</dbReference>
<dbReference type="GO" id="GO:0015977">
    <property type="term" value="P:carbon fixation"/>
    <property type="evidence" value="ECO:0007669"/>
    <property type="project" value="InterPro"/>
</dbReference>
<proteinExistence type="inferred from homology"/>
<feature type="domain" description="Ribulose bisphosphate carboxylase large subunit ferrodoxin-like N-terminal" evidence="9">
    <location>
        <begin position="36"/>
        <end position="140"/>
    </location>
</feature>
<dbReference type="InterPro" id="IPR036376">
    <property type="entry name" value="RuBisCO_lsu_C_sf"/>
</dbReference>
<organism evidence="10 11">
    <name type="scientific">Tumebacillus algifaecis</name>
    <dbReference type="NCBI Taxonomy" id="1214604"/>
    <lineage>
        <taxon>Bacteria</taxon>
        <taxon>Bacillati</taxon>
        <taxon>Bacillota</taxon>
        <taxon>Bacilli</taxon>
        <taxon>Bacillales</taxon>
        <taxon>Alicyclobacillaceae</taxon>
        <taxon>Tumebacillus</taxon>
    </lineage>
</organism>
<dbReference type="OrthoDB" id="9770811at2"/>
<dbReference type="PANTHER" id="PTHR42704:SF17">
    <property type="entry name" value="RIBULOSE BISPHOSPHATE CARBOXYLASE LARGE CHAIN"/>
    <property type="match status" value="1"/>
</dbReference>
<sequence>MKFCRLFLDQERGFYYVLDYSHRGDRLVTRQEFVHVTYLAHGKPGTDWQKKAEGIAIGLTVGSWTDLPAARKDAMQKHLGHVVKAEEIGMDAHGLSQALLTIAYPTLNFTPDVPALLTSVFGKLSMDGKIRLVDIELPIAFQSQFPGPKYGIDQIRKQLGIENRPLLMSIFKSVIGYDIEALADAFYQQALGGVDLVKDDEIFFDETYAPFEKRIEACRLAAERAKEQTGKSTLYAANLTGPVTEIFEKARRAVDAGANALLLNVLTYGYDVLQRLAADPKITVPIMAHPAMAGAMYPSEQYGIAAPVLLGKLMRVAGADFSLYPSAYGSVAMERGETLKIAEALRAEQSGLNRTFPVPSAGIHPGLVPVLYGDLGNDQIINAGGGIHGHPGGSSAGGRAFVAAIDAVVAGKTLSEAAEQSKELKTALELWNK</sequence>
<dbReference type="EC" id="5.3.2.5" evidence="6"/>
<dbReference type="Gene3D" id="3.30.70.150">
    <property type="entry name" value="RuBisCO large subunit, N-terminal domain"/>
    <property type="match status" value="1"/>
</dbReference>
<dbReference type="Pfam" id="PF00016">
    <property type="entry name" value="RuBisCO_large"/>
    <property type="match status" value="1"/>
</dbReference>
<evidence type="ECO:0000256" key="7">
    <source>
        <dbReference type="RuleBase" id="RU003834"/>
    </source>
</evidence>
<evidence type="ECO:0000259" key="9">
    <source>
        <dbReference type="Pfam" id="PF02788"/>
    </source>
</evidence>
<dbReference type="Pfam" id="PF02788">
    <property type="entry name" value="RuBisCO_large_N"/>
    <property type="match status" value="1"/>
</dbReference>
<dbReference type="GO" id="GO:0019509">
    <property type="term" value="P:L-methionine salvage from methylthioadenosine"/>
    <property type="evidence" value="ECO:0007669"/>
    <property type="project" value="UniProtKB-UniRule"/>
</dbReference>
<evidence type="ECO:0000256" key="2">
    <source>
        <dbReference type="ARBA" id="ARBA00022723"/>
    </source>
</evidence>
<dbReference type="NCBIfam" id="TIGR03332">
    <property type="entry name" value="salvage_mtnW"/>
    <property type="match status" value="1"/>
</dbReference>
<dbReference type="Gene3D" id="3.20.20.110">
    <property type="entry name" value="Ribulose bisphosphate carboxylase, large subunit, C-terminal domain"/>
    <property type="match status" value="1"/>
</dbReference>
<dbReference type="SFLD" id="SFLDS00014">
    <property type="entry name" value="RuBisCO"/>
    <property type="match status" value="1"/>
</dbReference>
<keyword evidence="3" id="KW-0460">Magnesium</keyword>
<evidence type="ECO:0000259" key="8">
    <source>
        <dbReference type="Pfam" id="PF00016"/>
    </source>
</evidence>
<dbReference type="SUPFAM" id="SSF54966">
    <property type="entry name" value="RuBisCO, large subunit, small (N-terminal) domain"/>
    <property type="match status" value="1"/>
</dbReference>
<protein>
    <recommendedName>
        <fullName evidence="6">2,3-diketo-5-methylthiopentyl-1-phosphate enolase</fullName>
        <ecNumber evidence="6">5.3.2.5</ecNumber>
    </recommendedName>
</protein>
<name>A0A223D3Q0_9BACL</name>
<evidence type="ECO:0000256" key="4">
    <source>
        <dbReference type="ARBA" id="ARBA00023167"/>
    </source>
</evidence>
<dbReference type="PANTHER" id="PTHR42704">
    <property type="entry name" value="RIBULOSE BISPHOSPHATE CARBOXYLASE"/>
    <property type="match status" value="1"/>
</dbReference>